<organism evidence="1 2">
    <name type="scientific">Saccharopolyspora spinosa</name>
    <dbReference type="NCBI Taxonomy" id="60894"/>
    <lineage>
        <taxon>Bacteria</taxon>
        <taxon>Bacillati</taxon>
        <taxon>Actinomycetota</taxon>
        <taxon>Actinomycetes</taxon>
        <taxon>Pseudonocardiales</taxon>
        <taxon>Pseudonocardiaceae</taxon>
        <taxon>Saccharopolyspora</taxon>
    </lineage>
</organism>
<proteinExistence type="predicted"/>
<reference evidence="1" key="1">
    <citation type="submission" date="2017-12" db="EMBL/GenBank/DDBJ databases">
        <title>Sequencing the genomes of 1000 Actinobacteria strains.</title>
        <authorList>
            <person name="Klenk H.-P."/>
        </authorList>
    </citation>
    <scope>NUCLEOTIDE SEQUENCE [LARGE SCALE GENOMIC DNA]</scope>
    <source>
        <strain evidence="1">DSM 44228</strain>
    </source>
</reference>
<dbReference type="RefSeq" id="WP_010696423.1">
    <property type="nucleotide sequence ID" value="NZ_CP061007.1"/>
</dbReference>
<gene>
    <name evidence="1" type="ORF">A8926_3801</name>
</gene>
<dbReference type="EMBL" id="PJNB01000001">
    <property type="protein sequence ID" value="PKW16013.1"/>
    <property type="molecule type" value="Genomic_DNA"/>
</dbReference>
<dbReference type="AlphaFoldDB" id="A0A2N3XZB1"/>
<name>A0A2N3XZB1_SACSN</name>
<sequence length="84" mass="8914">MSIAEQAQQLHALADDVPVGQAEAIREQLGSMQQQVAGILGETSSAQELHGQISAVSNEVRAVSAGLEHLRQLVIDKAAYHQQG</sequence>
<protein>
    <submittedName>
        <fullName evidence="1">Uncharacterized protein</fullName>
    </submittedName>
</protein>
<dbReference type="STRING" id="994479.GCA_000194155_03415"/>
<dbReference type="Proteomes" id="UP000233786">
    <property type="component" value="Unassembled WGS sequence"/>
</dbReference>
<evidence type="ECO:0000313" key="1">
    <source>
        <dbReference type="EMBL" id="PKW16013.1"/>
    </source>
</evidence>
<keyword evidence="2" id="KW-1185">Reference proteome</keyword>
<accession>A0A2N3XZB1</accession>
<comment type="caution">
    <text evidence="1">The sequence shown here is derived from an EMBL/GenBank/DDBJ whole genome shotgun (WGS) entry which is preliminary data.</text>
</comment>
<evidence type="ECO:0000313" key="2">
    <source>
        <dbReference type="Proteomes" id="UP000233786"/>
    </source>
</evidence>